<feature type="compositionally biased region" description="Gly residues" evidence="1">
    <location>
        <begin position="115"/>
        <end position="125"/>
    </location>
</feature>
<evidence type="ECO:0000313" key="3">
    <source>
        <dbReference type="Proteomes" id="UP000198683"/>
    </source>
</evidence>
<evidence type="ECO:0000256" key="1">
    <source>
        <dbReference type="SAM" id="MobiDB-lite"/>
    </source>
</evidence>
<dbReference type="Proteomes" id="UP000198683">
    <property type="component" value="Unassembled WGS sequence"/>
</dbReference>
<accession>A0A1G9NJY4</accession>
<protein>
    <submittedName>
        <fullName evidence="2">Uncharacterized protein</fullName>
    </submittedName>
</protein>
<organism evidence="2 3">
    <name type="scientific">Nonomuraea maritima</name>
    <dbReference type="NCBI Taxonomy" id="683260"/>
    <lineage>
        <taxon>Bacteria</taxon>
        <taxon>Bacillati</taxon>
        <taxon>Actinomycetota</taxon>
        <taxon>Actinomycetes</taxon>
        <taxon>Streptosporangiales</taxon>
        <taxon>Streptosporangiaceae</taxon>
        <taxon>Nonomuraea</taxon>
    </lineage>
</organism>
<name>A0A1G9NJY4_9ACTN</name>
<dbReference type="OrthoDB" id="3542270at2"/>
<dbReference type="STRING" id="683260.SAMN05421874_13115"/>
<reference evidence="2 3" key="1">
    <citation type="submission" date="2016-10" db="EMBL/GenBank/DDBJ databases">
        <authorList>
            <person name="de Groot N.N."/>
        </authorList>
    </citation>
    <scope>NUCLEOTIDE SEQUENCE [LARGE SCALE GENOMIC DNA]</scope>
    <source>
        <strain evidence="2 3">CGMCC 4.5681</strain>
    </source>
</reference>
<sequence>MAKPPQATKEPPRKSSKVVPLVVIGVLSVMVVGYCAATTDDDVTADCVIQREDGTYEVVDDDYCDDGHAYYGGSRGAYMWYYGGRMVGNRMQGGTTLRPTDVNISSRSGKSIQRGGFGRSWTGGS</sequence>
<evidence type="ECO:0000313" key="2">
    <source>
        <dbReference type="EMBL" id="SDL86327.1"/>
    </source>
</evidence>
<proteinExistence type="predicted"/>
<dbReference type="AlphaFoldDB" id="A0A1G9NJY4"/>
<keyword evidence="3" id="KW-1185">Reference proteome</keyword>
<feature type="region of interest" description="Disordered" evidence="1">
    <location>
        <begin position="93"/>
        <end position="125"/>
    </location>
</feature>
<feature type="compositionally biased region" description="Polar residues" evidence="1">
    <location>
        <begin position="93"/>
        <end position="111"/>
    </location>
</feature>
<gene>
    <name evidence="2" type="ORF">SAMN05421874_13115</name>
</gene>
<dbReference type="EMBL" id="FNFB01000031">
    <property type="protein sequence ID" value="SDL86327.1"/>
    <property type="molecule type" value="Genomic_DNA"/>
</dbReference>
<dbReference type="RefSeq" id="WP_090772628.1">
    <property type="nucleotide sequence ID" value="NZ_FNFB01000031.1"/>
</dbReference>